<dbReference type="Proteomes" id="UP000295662">
    <property type="component" value="Unassembled WGS sequence"/>
</dbReference>
<feature type="chain" id="PRO_5020534228" evidence="1">
    <location>
        <begin position="21"/>
        <end position="179"/>
    </location>
</feature>
<keyword evidence="1" id="KW-0732">Signal</keyword>
<proteinExistence type="predicted"/>
<reference evidence="2 3" key="1">
    <citation type="submission" date="2019-03" db="EMBL/GenBank/DDBJ databases">
        <title>Genomic Encyclopedia of Archaeal and Bacterial Type Strains, Phase II (KMG-II): from individual species to whole genera.</title>
        <authorList>
            <person name="Goeker M."/>
        </authorList>
    </citation>
    <scope>NUCLEOTIDE SEQUENCE [LARGE SCALE GENOMIC DNA]</scope>
    <source>
        <strain evidence="2 3">ATCC 25309</strain>
    </source>
</reference>
<feature type="signal peptide" evidence="1">
    <location>
        <begin position="1"/>
        <end position="20"/>
    </location>
</feature>
<dbReference type="EMBL" id="SOCA01000003">
    <property type="protein sequence ID" value="TDU70941.1"/>
    <property type="molecule type" value="Genomic_DNA"/>
</dbReference>
<accession>A0A4R7RYK5</accession>
<dbReference type="AlphaFoldDB" id="A0A4R7RYK5"/>
<organism evidence="2 3">
    <name type="scientific">Prosthecobacter fusiformis</name>
    <dbReference type="NCBI Taxonomy" id="48464"/>
    <lineage>
        <taxon>Bacteria</taxon>
        <taxon>Pseudomonadati</taxon>
        <taxon>Verrucomicrobiota</taxon>
        <taxon>Verrucomicrobiia</taxon>
        <taxon>Verrucomicrobiales</taxon>
        <taxon>Verrucomicrobiaceae</taxon>
        <taxon>Prosthecobacter</taxon>
    </lineage>
</organism>
<evidence type="ECO:0000313" key="3">
    <source>
        <dbReference type="Proteomes" id="UP000295662"/>
    </source>
</evidence>
<comment type="caution">
    <text evidence="2">The sequence shown here is derived from an EMBL/GenBank/DDBJ whole genome shotgun (WGS) entry which is preliminary data.</text>
</comment>
<gene>
    <name evidence="2" type="ORF">EI77_02059</name>
</gene>
<protein>
    <submittedName>
        <fullName evidence="2">Uncharacterized protein</fullName>
    </submittedName>
</protein>
<evidence type="ECO:0000256" key="1">
    <source>
        <dbReference type="SAM" id="SignalP"/>
    </source>
</evidence>
<evidence type="ECO:0000313" key="2">
    <source>
        <dbReference type="EMBL" id="TDU70941.1"/>
    </source>
</evidence>
<keyword evidence="3" id="KW-1185">Reference proteome</keyword>
<sequence>MKLHLIILSFLGIWAHPAMASESFLTSTFQPLDGLGSGRIVIAAVTCHDWYAHSGQATEVSLITAVNVPPTNNCQQANRDLNLASVCGVTFSTSDLGAFQAPLELTMDVTRFALPERGGHAKEDIIRASLECLRRCLPEKLRQTPLKLKAGDEQKSWVEKIITEFNSHDRSQAFYTPPP</sequence>
<name>A0A4R7RYK5_9BACT</name>